<name>A0ACA9M8T8_9GLOM</name>
<organism evidence="1 2">
    <name type="scientific">Acaulospora colombiana</name>
    <dbReference type="NCBI Taxonomy" id="27376"/>
    <lineage>
        <taxon>Eukaryota</taxon>
        <taxon>Fungi</taxon>
        <taxon>Fungi incertae sedis</taxon>
        <taxon>Mucoromycota</taxon>
        <taxon>Glomeromycotina</taxon>
        <taxon>Glomeromycetes</taxon>
        <taxon>Diversisporales</taxon>
        <taxon>Acaulosporaceae</taxon>
        <taxon>Acaulospora</taxon>
    </lineage>
</organism>
<evidence type="ECO:0000313" key="1">
    <source>
        <dbReference type="EMBL" id="CAG8574079.1"/>
    </source>
</evidence>
<proteinExistence type="predicted"/>
<protein>
    <submittedName>
        <fullName evidence="1">3057_t:CDS:1</fullName>
    </submittedName>
</protein>
<keyword evidence="2" id="KW-1185">Reference proteome</keyword>
<dbReference type="Proteomes" id="UP000789525">
    <property type="component" value="Unassembled WGS sequence"/>
</dbReference>
<comment type="caution">
    <text evidence="1">The sequence shown here is derived from an EMBL/GenBank/DDBJ whole genome shotgun (WGS) entry which is preliminary data.</text>
</comment>
<gene>
    <name evidence="1" type="ORF">ACOLOM_LOCUS5713</name>
</gene>
<dbReference type="EMBL" id="CAJVPT010010866">
    <property type="protein sequence ID" value="CAG8574079.1"/>
    <property type="molecule type" value="Genomic_DNA"/>
</dbReference>
<evidence type="ECO:0000313" key="2">
    <source>
        <dbReference type="Proteomes" id="UP000789525"/>
    </source>
</evidence>
<sequence length="505" mass="57697">MSSGSVTFTAKIPLENENGELYESDEDTRKLSSPSLSEKIARPTITSRDTSIIPSSSASPPESKLENADSAQTRRNEFIRDYSPPPFTPEDVKDKFWDSIYNLNYDSSKTSEHYWTSSLPSMASSASSYFSYRQSDMPLRWKTRVSSASRNQFVGQSTNIKTAIGQSNIKYSYREAMDVICGEGQHSFSPYSRPGDECFDSTPNTSVTTLSHTSESFDPSILNSEEFFKLSELRVITFLQKDDLEVPEVEIWNSLIAWGIRNTPEVQFDQDVSKWSPKDFEMIARTLRNCIYWIRFHQIEPRDFAKCVLPYRPIIPPFIIGNFLRQQITGHHQLTPLLAPPRIASTLVDSSIITGRHATLLESWMKEDEPLDKNLSYRFNLLYRGSRDSISPKTFRRRCSNQGPTILIIKIFGSDQIIGGYNPMGYRETRKLVSWMKRSSKEKKKEILKKMNAFLFSFQARYYPEETAVISRVLPQHAKEAVMKHHSGPCFGAGPEENSTLSCFL</sequence>
<reference evidence="1" key="1">
    <citation type="submission" date="2021-06" db="EMBL/GenBank/DDBJ databases">
        <authorList>
            <person name="Kallberg Y."/>
            <person name="Tangrot J."/>
            <person name="Rosling A."/>
        </authorList>
    </citation>
    <scope>NUCLEOTIDE SEQUENCE</scope>
    <source>
        <strain evidence="1">CL356</strain>
    </source>
</reference>
<accession>A0ACA9M8T8</accession>